<organism evidence="1 2">
    <name type="scientific">Microbacterium resistens</name>
    <dbReference type="NCBI Taxonomy" id="156977"/>
    <lineage>
        <taxon>Bacteria</taxon>
        <taxon>Bacillati</taxon>
        <taxon>Actinomycetota</taxon>
        <taxon>Actinomycetes</taxon>
        <taxon>Micrococcales</taxon>
        <taxon>Microbacteriaceae</taxon>
        <taxon>Microbacterium</taxon>
    </lineage>
</organism>
<protein>
    <submittedName>
        <fullName evidence="1">Uncharacterized protein</fullName>
    </submittedName>
</protein>
<sequence>MSVTDDAAFVEVDWNAESAEILAALRGRFGKELPALASPALDELAANYATELPDTSLLAIGQELESLGTVLWRIPSPSDSFLLLITTAGDTAASAAGDRRPLRQARRRVGAPAKRLALADRIPYRRAAGYLGADEVVVGHRMLMLPRHQHPDSWVDLSGAWPPPVTQTSHDFESVAADQGATTIAAVVTSPARVLVIGDPSRPVQEWDTVDALPEVPQGARLGFHGDDLFVLHGGSAWRVPSAVHGGRDVVPLAHAAAPRHGTAPPGLAHSGDGRCWLLLGGKVREWDGKRLRRARLRMRPCESSSTLPVTNGFAYVTADALIELDTTTGNERVRPLAGIFSTRISALGDEWAAVLTRGHLSRTNDLLQLWNRKTDEWLRLPHGILGPETGVQQVLCIPEGRVWAIYAGSILDLGPLDALIATLRARPDCVLVPPTTTSTRRRFLRGI</sequence>
<name>A0ABU1S8G1_9MICO</name>
<dbReference type="EMBL" id="JAVDUM010000002">
    <property type="protein sequence ID" value="MDR6865891.1"/>
    <property type="molecule type" value="Genomic_DNA"/>
</dbReference>
<keyword evidence="2" id="KW-1185">Reference proteome</keyword>
<dbReference type="RefSeq" id="WP_310017145.1">
    <property type="nucleotide sequence ID" value="NZ_JAVDUM010000002.1"/>
</dbReference>
<accession>A0ABU1S8G1</accession>
<comment type="caution">
    <text evidence="1">The sequence shown here is derived from an EMBL/GenBank/DDBJ whole genome shotgun (WGS) entry which is preliminary data.</text>
</comment>
<reference evidence="1 2" key="1">
    <citation type="submission" date="2023-07" db="EMBL/GenBank/DDBJ databases">
        <title>Sorghum-associated microbial communities from plants grown in Nebraska, USA.</title>
        <authorList>
            <person name="Schachtman D."/>
        </authorList>
    </citation>
    <scope>NUCLEOTIDE SEQUENCE [LARGE SCALE GENOMIC DNA]</scope>
    <source>
        <strain evidence="1 2">2980</strain>
    </source>
</reference>
<proteinExistence type="predicted"/>
<evidence type="ECO:0000313" key="1">
    <source>
        <dbReference type="EMBL" id="MDR6865891.1"/>
    </source>
</evidence>
<evidence type="ECO:0000313" key="2">
    <source>
        <dbReference type="Proteomes" id="UP001259347"/>
    </source>
</evidence>
<dbReference type="Proteomes" id="UP001259347">
    <property type="component" value="Unassembled WGS sequence"/>
</dbReference>
<gene>
    <name evidence="1" type="ORF">J2Y69_000476</name>
</gene>